<comment type="subcellular location">
    <subcellularLocation>
        <location evidence="4">Secreted</location>
    </subcellularLocation>
    <subcellularLocation>
        <location evidence="4">Bacterial flagellum</location>
    </subcellularLocation>
</comment>
<evidence type="ECO:0000256" key="2">
    <source>
        <dbReference type="ARBA" id="ARBA00020110"/>
    </source>
</evidence>
<evidence type="ECO:0000313" key="9">
    <source>
        <dbReference type="Proteomes" id="UP000185669"/>
    </source>
</evidence>
<dbReference type="PRINTS" id="PR00207">
    <property type="entry name" value="FLAGELLIN"/>
</dbReference>
<dbReference type="PANTHER" id="PTHR42792">
    <property type="entry name" value="FLAGELLIN"/>
    <property type="match status" value="1"/>
</dbReference>
<keyword evidence="8" id="KW-0282">Flagellum</keyword>
<dbReference type="InterPro" id="IPR046358">
    <property type="entry name" value="Flagellin_C"/>
</dbReference>
<evidence type="ECO:0000256" key="3">
    <source>
        <dbReference type="ARBA" id="ARBA00023143"/>
    </source>
</evidence>
<keyword evidence="8" id="KW-0966">Cell projection</keyword>
<dbReference type="Proteomes" id="UP000185669">
    <property type="component" value="Unassembled WGS sequence"/>
</dbReference>
<dbReference type="InterPro" id="IPR042187">
    <property type="entry name" value="Flagellin_C_sub2"/>
</dbReference>
<dbReference type="Pfam" id="PF00669">
    <property type="entry name" value="Flagellin_N"/>
    <property type="match status" value="1"/>
</dbReference>
<feature type="domain" description="Flagellin C-terminal" evidence="7">
    <location>
        <begin position="295"/>
        <end position="380"/>
    </location>
</feature>
<keyword evidence="4" id="KW-0964">Secreted</keyword>
<dbReference type="RefSeq" id="WP_076543908.1">
    <property type="nucleotide sequence ID" value="NZ_FTNC01000003.1"/>
</dbReference>
<dbReference type="EMBL" id="FTNC01000003">
    <property type="protein sequence ID" value="SIQ29992.1"/>
    <property type="molecule type" value="Genomic_DNA"/>
</dbReference>
<name>A0A1N6RMQ1_9FIRM</name>
<dbReference type="Gene3D" id="3.30.70.2120">
    <property type="match status" value="1"/>
</dbReference>
<dbReference type="GO" id="GO:0005576">
    <property type="term" value="C:extracellular region"/>
    <property type="evidence" value="ECO:0007669"/>
    <property type="project" value="UniProtKB-SubCell"/>
</dbReference>
<proteinExistence type="inferred from homology"/>
<evidence type="ECO:0000259" key="6">
    <source>
        <dbReference type="Pfam" id="PF00669"/>
    </source>
</evidence>
<accession>A0A1N6RMQ1</accession>
<dbReference type="AlphaFoldDB" id="A0A1N6RMQ1"/>
<dbReference type="Gene3D" id="1.20.1330.10">
    <property type="entry name" value="f41 fragment of flagellin, N-terminal domain"/>
    <property type="match status" value="1"/>
</dbReference>
<evidence type="ECO:0000256" key="1">
    <source>
        <dbReference type="ARBA" id="ARBA00005709"/>
    </source>
</evidence>
<dbReference type="PANTHER" id="PTHR42792:SF2">
    <property type="entry name" value="FLAGELLIN"/>
    <property type="match status" value="1"/>
</dbReference>
<reference evidence="9" key="1">
    <citation type="submission" date="2017-01" db="EMBL/GenBank/DDBJ databases">
        <authorList>
            <person name="Varghese N."/>
            <person name="Submissions S."/>
        </authorList>
    </citation>
    <scope>NUCLEOTIDE SEQUENCE [LARGE SCALE GENOMIC DNA]</scope>
    <source>
        <strain evidence="9">ATCC 700103</strain>
    </source>
</reference>
<dbReference type="InterPro" id="IPR001029">
    <property type="entry name" value="Flagellin_N"/>
</dbReference>
<organism evidence="8 9">
    <name type="scientific">Halanaerobium kushneri</name>
    <dbReference type="NCBI Taxonomy" id="56779"/>
    <lineage>
        <taxon>Bacteria</taxon>
        <taxon>Bacillati</taxon>
        <taxon>Bacillota</taxon>
        <taxon>Clostridia</taxon>
        <taxon>Halanaerobiales</taxon>
        <taxon>Halanaerobiaceae</taxon>
        <taxon>Halanaerobium</taxon>
    </lineage>
</organism>
<evidence type="ECO:0000256" key="4">
    <source>
        <dbReference type="RuleBase" id="RU362073"/>
    </source>
</evidence>
<feature type="coiled-coil region" evidence="5">
    <location>
        <begin position="312"/>
        <end position="346"/>
    </location>
</feature>
<gene>
    <name evidence="8" type="ORF">SAMN05421834_10351</name>
</gene>
<keyword evidence="5" id="KW-0175">Coiled coil</keyword>
<dbReference type="InterPro" id="IPR001492">
    <property type="entry name" value="Flagellin"/>
</dbReference>
<evidence type="ECO:0000256" key="5">
    <source>
        <dbReference type="SAM" id="Coils"/>
    </source>
</evidence>
<dbReference type="SUPFAM" id="SSF64518">
    <property type="entry name" value="Phase 1 flagellin"/>
    <property type="match status" value="1"/>
</dbReference>
<keyword evidence="3 4" id="KW-0975">Bacterial flagellum</keyword>
<dbReference type="GO" id="GO:0009288">
    <property type="term" value="C:bacterial-type flagellum"/>
    <property type="evidence" value="ECO:0007669"/>
    <property type="project" value="UniProtKB-SubCell"/>
</dbReference>
<evidence type="ECO:0000259" key="7">
    <source>
        <dbReference type="Pfam" id="PF00700"/>
    </source>
</evidence>
<evidence type="ECO:0000313" key="8">
    <source>
        <dbReference type="EMBL" id="SIQ29992.1"/>
    </source>
</evidence>
<dbReference type="Pfam" id="PF00700">
    <property type="entry name" value="Flagellin_C"/>
    <property type="match status" value="1"/>
</dbReference>
<dbReference type="OrthoDB" id="9796789at2"/>
<dbReference type="STRING" id="56779.SAMN05421834_10351"/>
<keyword evidence="9" id="KW-1185">Reference proteome</keyword>
<feature type="domain" description="Flagellin N-terminal" evidence="6">
    <location>
        <begin position="3"/>
        <end position="140"/>
    </location>
</feature>
<sequence length="381" mass="40055">MRINTNVAALNSYNQLKNTQNNLSKSLSRLSSGKRINGAADDAAGLAISEKMKSQTRGLAQAQRNAQDGISMIQTAEGALKESHSILQRMRELAVQSANDTNTDADRFEIQKEVNQLTEELTRIGNNTEFNTQNLLDGTLTDAKFQIGSNQGQNIALDVNDMRADSLNVTADSRVSTFDGGSTNLSGTNSISGLAGGSYSAEVTSTGTVTIKAADGTSLGSKTMVSGDTSITISGITNSAYLIDGAASGTVTLSLSEDTTTAGTVDTDAGTVSMNVLEKGQGISVMDQSDADSAITKIDNALARVSSERSKLGAYQNRLDHTINNLNTAEENLTAAESRISDVDMAKEMMSFTKNQILSQAGTAMMAQANQLPQGVLQLLG</sequence>
<dbReference type="GO" id="GO:0005198">
    <property type="term" value="F:structural molecule activity"/>
    <property type="evidence" value="ECO:0007669"/>
    <property type="project" value="UniProtKB-UniRule"/>
</dbReference>
<protein>
    <recommendedName>
        <fullName evidence="2 4">Flagellin</fullName>
    </recommendedName>
</protein>
<keyword evidence="8" id="KW-0969">Cilium</keyword>
<dbReference type="Gene3D" id="6.10.10.10">
    <property type="entry name" value="Flagellar export chaperone, C-terminal domain"/>
    <property type="match status" value="1"/>
</dbReference>
<comment type="function">
    <text evidence="4">Flagellin is the subunit protein which polymerizes to form the filaments of bacterial flagella.</text>
</comment>
<comment type="similarity">
    <text evidence="1 4">Belongs to the bacterial flagellin family.</text>
</comment>